<gene>
    <name evidence="1" type="ORF">SADUNF_Sadunf02G0103900</name>
</gene>
<evidence type="ECO:0000313" key="1">
    <source>
        <dbReference type="EMBL" id="KAF9687538.1"/>
    </source>
</evidence>
<accession>A0A835N7H4</accession>
<evidence type="ECO:0000313" key="2">
    <source>
        <dbReference type="Proteomes" id="UP000657918"/>
    </source>
</evidence>
<protein>
    <submittedName>
        <fullName evidence="1">Uncharacterized protein</fullName>
    </submittedName>
</protein>
<name>A0A835N7H4_9ROSI</name>
<organism evidence="1 2">
    <name type="scientific">Salix dunnii</name>
    <dbReference type="NCBI Taxonomy" id="1413687"/>
    <lineage>
        <taxon>Eukaryota</taxon>
        <taxon>Viridiplantae</taxon>
        <taxon>Streptophyta</taxon>
        <taxon>Embryophyta</taxon>
        <taxon>Tracheophyta</taxon>
        <taxon>Spermatophyta</taxon>
        <taxon>Magnoliopsida</taxon>
        <taxon>eudicotyledons</taxon>
        <taxon>Gunneridae</taxon>
        <taxon>Pentapetalae</taxon>
        <taxon>rosids</taxon>
        <taxon>fabids</taxon>
        <taxon>Malpighiales</taxon>
        <taxon>Salicaceae</taxon>
        <taxon>Saliceae</taxon>
        <taxon>Salix</taxon>
    </lineage>
</organism>
<keyword evidence="2" id="KW-1185">Reference proteome</keyword>
<dbReference type="Proteomes" id="UP000657918">
    <property type="component" value="Unassembled WGS sequence"/>
</dbReference>
<dbReference type="EMBL" id="JADGMS010000002">
    <property type="protein sequence ID" value="KAF9687538.1"/>
    <property type="molecule type" value="Genomic_DNA"/>
</dbReference>
<sequence length="82" mass="9268">MMEESNDGGRCRGIEKLELWGAAVKWGSDHKFNSSEENITSYDHVTGTITSGPQLGRSFNQLKYWTRKSTWANTTDSCLVHD</sequence>
<proteinExistence type="predicted"/>
<dbReference type="AlphaFoldDB" id="A0A835N7H4"/>
<reference evidence="1 2" key="1">
    <citation type="submission" date="2020-10" db="EMBL/GenBank/DDBJ databases">
        <title>Plant Genome Project.</title>
        <authorList>
            <person name="Zhang R.-G."/>
        </authorList>
    </citation>
    <scope>NUCLEOTIDE SEQUENCE [LARGE SCALE GENOMIC DNA]</scope>
    <source>
        <strain evidence="1">FAFU-HL-1</strain>
        <tissue evidence="1">Leaf</tissue>
    </source>
</reference>
<comment type="caution">
    <text evidence="1">The sequence shown here is derived from an EMBL/GenBank/DDBJ whole genome shotgun (WGS) entry which is preliminary data.</text>
</comment>